<organism evidence="1">
    <name type="scientific">Siphoviridae sp. ctsUY14</name>
    <dbReference type="NCBI Taxonomy" id="2825693"/>
    <lineage>
        <taxon>Viruses</taxon>
        <taxon>Duplodnaviria</taxon>
        <taxon>Heunggongvirae</taxon>
        <taxon>Uroviricota</taxon>
        <taxon>Caudoviricetes</taxon>
    </lineage>
</organism>
<sequence>MSLYSLQRGYASFLFRDYIIVNEGEGRGQYATSVKRR</sequence>
<dbReference type="EMBL" id="BK015346">
    <property type="protein sequence ID" value="DAE02445.1"/>
    <property type="molecule type" value="Genomic_DNA"/>
</dbReference>
<evidence type="ECO:0000313" key="1">
    <source>
        <dbReference type="EMBL" id="DAE02445.1"/>
    </source>
</evidence>
<proteinExistence type="predicted"/>
<protein>
    <submittedName>
        <fullName evidence="1">Uncharacterized protein</fullName>
    </submittedName>
</protein>
<accession>A0A8S5P768</accession>
<name>A0A8S5P768_9CAUD</name>
<reference evidence="1" key="1">
    <citation type="journal article" date="2021" name="Proc. Natl. Acad. Sci. U.S.A.">
        <title>A Catalog of Tens of Thousands of Viruses from Human Metagenomes Reveals Hidden Associations with Chronic Diseases.</title>
        <authorList>
            <person name="Tisza M.J."/>
            <person name="Buck C.B."/>
        </authorList>
    </citation>
    <scope>NUCLEOTIDE SEQUENCE</scope>
    <source>
        <strain evidence="1">CtsUY14</strain>
    </source>
</reference>